<keyword evidence="13" id="KW-1185">Reference proteome</keyword>
<comment type="similarity">
    <text evidence="1">Belongs to the CpsD/CapB family.</text>
</comment>
<protein>
    <recommendedName>
        <fullName evidence="2">non-specific protein-tyrosine kinase</fullName>
        <ecNumber evidence="2">2.7.10.2</ecNumber>
    </recommendedName>
</protein>
<name>A0A3N1HKZ7_9ACTN</name>
<dbReference type="InterPro" id="IPR050445">
    <property type="entry name" value="Bact_polysacc_biosynth/exp"/>
</dbReference>
<feature type="transmembrane region" description="Helical" evidence="10">
    <location>
        <begin position="176"/>
        <end position="201"/>
    </location>
</feature>
<evidence type="ECO:0000256" key="5">
    <source>
        <dbReference type="ARBA" id="ARBA00022777"/>
    </source>
</evidence>
<evidence type="ECO:0000313" key="12">
    <source>
        <dbReference type="EMBL" id="ROP43002.1"/>
    </source>
</evidence>
<dbReference type="Pfam" id="PF13614">
    <property type="entry name" value="AAA_31"/>
    <property type="match status" value="1"/>
</dbReference>
<evidence type="ECO:0000256" key="3">
    <source>
        <dbReference type="ARBA" id="ARBA00022679"/>
    </source>
</evidence>
<dbReference type="InterPro" id="IPR005702">
    <property type="entry name" value="Wzc-like_C"/>
</dbReference>
<evidence type="ECO:0000259" key="11">
    <source>
        <dbReference type="Pfam" id="PF13614"/>
    </source>
</evidence>
<keyword evidence="4" id="KW-0547">Nucleotide-binding</keyword>
<evidence type="ECO:0000256" key="8">
    <source>
        <dbReference type="ARBA" id="ARBA00051245"/>
    </source>
</evidence>
<dbReference type="InterPro" id="IPR027417">
    <property type="entry name" value="P-loop_NTPase"/>
</dbReference>
<evidence type="ECO:0000256" key="9">
    <source>
        <dbReference type="SAM" id="MobiDB-lite"/>
    </source>
</evidence>
<keyword evidence="6" id="KW-0067">ATP-binding</keyword>
<proteinExistence type="inferred from homology"/>
<evidence type="ECO:0000256" key="6">
    <source>
        <dbReference type="ARBA" id="ARBA00022840"/>
    </source>
</evidence>
<keyword evidence="5" id="KW-0418">Kinase</keyword>
<organism evidence="12 13">
    <name type="scientific">Pseudokineococcus lusitanus</name>
    <dbReference type="NCBI Taxonomy" id="763993"/>
    <lineage>
        <taxon>Bacteria</taxon>
        <taxon>Bacillati</taxon>
        <taxon>Actinomycetota</taxon>
        <taxon>Actinomycetes</taxon>
        <taxon>Kineosporiales</taxon>
        <taxon>Kineosporiaceae</taxon>
        <taxon>Pseudokineococcus</taxon>
    </lineage>
</organism>
<dbReference type="AlphaFoldDB" id="A0A3N1HKZ7"/>
<comment type="catalytic activity">
    <reaction evidence="8">
        <text>L-tyrosyl-[protein] + ATP = O-phospho-L-tyrosyl-[protein] + ADP + H(+)</text>
        <dbReference type="Rhea" id="RHEA:10596"/>
        <dbReference type="Rhea" id="RHEA-COMP:10136"/>
        <dbReference type="Rhea" id="RHEA-COMP:20101"/>
        <dbReference type="ChEBI" id="CHEBI:15378"/>
        <dbReference type="ChEBI" id="CHEBI:30616"/>
        <dbReference type="ChEBI" id="CHEBI:46858"/>
        <dbReference type="ChEBI" id="CHEBI:61978"/>
        <dbReference type="ChEBI" id="CHEBI:456216"/>
        <dbReference type="EC" id="2.7.10.2"/>
    </reaction>
</comment>
<dbReference type="RefSeq" id="WP_123380357.1">
    <property type="nucleotide sequence ID" value="NZ_RJKN01000005.1"/>
</dbReference>
<dbReference type="SUPFAM" id="SSF52540">
    <property type="entry name" value="P-loop containing nucleoside triphosphate hydrolases"/>
    <property type="match status" value="1"/>
</dbReference>
<dbReference type="CDD" id="cd05387">
    <property type="entry name" value="BY-kinase"/>
    <property type="match status" value="1"/>
</dbReference>
<evidence type="ECO:0000313" key="13">
    <source>
        <dbReference type="Proteomes" id="UP000276232"/>
    </source>
</evidence>
<evidence type="ECO:0000256" key="4">
    <source>
        <dbReference type="ARBA" id="ARBA00022741"/>
    </source>
</evidence>
<dbReference type="InParanoid" id="A0A3N1HKZ7"/>
<evidence type="ECO:0000256" key="7">
    <source>
        <dbReference type="ARBA" id="ARBA00023137"/>
    </source>
</evidence>
<dbReference type="EC" id="2.7.10.2" evidence="2"/>
<keyword evidence="10" id="KW-1133">Transmembrane helix</keyword>
<evidence type="ECO:0000256" key="1">
    <source>
        <dbReference type="ARBA" id="ARBA00007316"/>
    </source>
</evidence>
<keyword evidence="7" id="KW-0829">Tyrosine-protein kinase</keyword>
<dbReference type="Proteomes" id="UP000276232">
    <property type="component" value="Unassembled WGS sequence"/>
</dbReference>
<evidence type="ECO:0000256" key="10">
    <source>
        <dbReference type="SAM" id="Phobius"/>
    </source>
</evidence>
<dbReference type="Gene3D" id="3.40.50.300">
    <property type="entry name" value="P-loop containing nucleotide triphosphate hydrolases"/>
    <property type="match status" value="1"/>
</dbReference>
<accession>A0A3N1HKZ7</accession>
<evidence type="ECO:0000256" key="2">
    <source>
        <dbReference type="ARBA" id="ARBA00011903"/>
    </source>
</evidence>
<dbReference type="PANTHER" id="PTHR32309:SF13">
    <property type="entry name" value="FERRIC ENTEROBACTIN TRANSPORT PROTEIN FEPE"/>
    <property type="match status" value="1"/>
</dbReference>
<reference evidence="12 13" key="1">
    <citation type="journal article" date="2015" name="Stand. Genomic Sci.">
        <title>Genomic Encyclopedia of Bacterial and Archaeal Type Strains, Phase III: the genomes of soil and plant-associated and newly described type strains.</title>
        <authorList>
            <person name="Whitman W.B."/>
            <person name="Woyke T."/>
            <person name="Klenk H.P."/>
            <person name="Zhou Y."/>
            <person name="Lilburn T.G."/>
            <person name="Beck B.J."/>
            <person name="De Vos P."/>
            <person name="Vandamme P."/>
            <person name="Eisen J.A."/>
            <person name="Garrity G."/>
            <person name="Hugenholtz P."/>
            <person name="Kyrpides N.C."/>
        </authorList>
    </citation>
    <scope>NUCLEOTIDE SEQUENCE [LARGE SCALE GENOMIC DNA]</scope>
    <source>
        <strain evidence="12 13">CECT 7306</strain>
    </source>
</reference>
<dbReference type="EMBL" id="RJKN01000005">
    <property type="protein sequence ID" value="ROP43002.1"/>
    <property type="molecule type" value="Genomic_DNA"/>
</dbReference>
<dbReference type="InterPro" id="IPR025669">
    <property type="entry name" value="AAA_dom"/>
</dbReference>
<sequence>MDVREVAQAPRRRWALVALLALLGALAGAGWSLASPDRYRTTTTLIFSLQGGSSVNDLAQGGTYTRDLLASYSRLVDLPVVLSPVVEQLDLGVTPTALARQVDVTTPSDTSLLQIAVTDGSPERAVAVADAVAAQLTTTVAGLSPDEVGGETVSVDVTVVEPAQVPDAPTAPPLPVLAAAGAVAGLVLGVALLVLLALLVTPVADRSTARRLTGAPVLAEVPRGGRVGRHPAPTRSEPRAPRAEAVRVLRTNLLALQREHDVRTVVVTSPTAGGGSTTTALALAAAAAELSQRVLLVDADLRSPDAARRLGLEGTPGLADVVRGRVGLEEAVQAWGSPGLDVLPAGTPHDHPAELLGAPRTAEVLAHLRQTYDLVVLDAPALLAVTDAAALAARCDGALLVVDARSSRQRLVVDAAERLGLAGASLLGVVLGRVTGTGGPRGATDERAGAADVAVP</sequence>
<keyword evidence="10" id="KW-0812">Transmembrane</keyword>
<feature type="region of interest" description="Disordered" evidence="9">
    <location>
        <begin position="223"/>
        <end position="242"/>
    </location>
</feature>
<comment type="caution">
    <text evidence="12">The sequence shown here is derived from an EMBL/GenBank/DDBJ whole genome shotgun (WGS) entry which is preliminary data.</text>
</comment>
<dbReference type="NCBIfam" id="TIGR01007">
    <property type="entry name" value="eps_fam"/>
    <property type="match status" value="1"/>
</dbReference>
<keyword evidence="10" id="KW-0472">Membrane</keyword>
<dbReference type="GO" id="GO:0005524">
    <property type="term" value="F:ATP binding"/>
    <property type="evidence" value="ECO:0007669"/>
    <property type="project" value="UniProtKB-KW"/>
</dbReference>
<dbReference type="GO" id="GO:0004713">
    <property type="term" value="F:protein tyrosine kinase activity"/>
    <property type="evidence" value="ECO:0007669"/>
    <property type="project" value="UniProtKB-KW"/>
</dbReference>
<feature type="domain" description="AAA" evidence="11">
    <location>
        <begin position="264"/>
        <end position="393"/>
    </location>
</feature>
<dbReference type="OrthoDB" id="9812433at2"/>
<gene>
    <name evidence="12" type="ORF">EDC03_2296</name>
</gene>
<keyword evidence="3" id="KW-0808">Transferase</keyword>
<dbReference type="PANTHER" id="PTHR32309">
    <property type="entry name" value="TYROSINE-PROTEIN KINASE"/>
    <property type="match status" value="1"/>
</dbReference>